<name>E4X7N6_OIKDI</name>
<evidence type="ECO:0000313" key="2">
    <source>
        <dbReference type="EMBL" id="CBY18709.1"/>
    </source>
</evidence>
<sequence>MTWESLKRLAVIAQKTAKVSLNAARSAVAETYKQNKIRAEAQEAREKEEAAQKSFLDKMGPSREMSLTEAIEVLGIEDQFKTDEFTVELIEERHEKMIEINKKGKIVSPYLVAKINNAKDSAIVAALMEAEKNNASEAGAQSQKPEEKEAINEENKTSEKK</sequence>
<dbReference type="InterPro" id="IPR036869">
    <property type="entry name" value="J_dom_sf"/>
</dbReference>
<accession>E4X7N6</accession>
<feature type="region of interest" description="Disordered" evidence="1">
    <location>
        <begin position="40"/>
        <end position="61"/>
    </location>
</feature>
<feature type="compositionally biased region" description="Basic and acidic residues" evidence="1">
    <location>
        <begin position="144"/>
        <end position="161"/>
    </location>
</feature>
<reference evidence="2" key="1">
    <citation type="journal article" date="2010" name="Science">
        <title>Plasticity of animal genome architecture unmasked by rapid evolution of a pelagic tunicate.</title>
        <authorList>
            <person name="Denoeud F."/>
            <person name="Henriet S."/>
            <person name="Mungpakdee S."/>
            <person name="Aury J.M."/>
            <person name="Da Silva C."/>
            <person name="Brinkmann H."/>
            <person name="Mikhaleva J."/>
            <person name="Olsen L.C."/>
            <person name="Jubin C."/>
            <person name="Canestro C."/>
            <person name="Bouquet J.M."/>
            <person name="Danks G."/>
            <person name="Poulain J."/>
            <person name="Campsteijn C."/>
            <person name="Adamski M."/>
            <person name="Cross I."/>
            <person name="Yadetie F."/>
            <person name="Muffato M."/>
            <person name="Louis A."/>
            <person name="Butcher S."/>
            <person name="Tsagkogeorga G."/>
            <person name="Konrad A."/>
            <person name="Singh S."/>
            <person name="Jensen M.F."/>
            <person name="Cong E.H."/>
            <person name="Eikeseth-Otteraa H."/>
            <person name="Noel B."/>
            <person name="Anthouard V."/>
            <person name="Porcel B.M."/>
            <person name="Kachouri-Lafond R."/>
            <person name="Nishino A."/>
            <person name="Ugolini M."/>
            <person name="Chourrout P."/>
            <person name="Nishida H."/>
            <person name="Aasland R."/>
            <person name="Huzurbazar S."/>
            <person name="Westhof E."/>
            <person name="Delsuc F."/>
            <person name="Lehrach H."/>
            <person name="Reinhardt R."/>
            <person name="Weissenbach J."/>
            <person name="Roy S.W."/>
            <person name="Artiguenave F."/>
            <person name="Postlethwait J.H."/>
            <person name="Manak J.R."/>
            <person name="Thompson E.M."/>
            <person name="Jaillon O."/>
            <person name="Du Pasquier L."/>
            <person name="Boudinot P."/>
            <person name="Liberles D.A."/>
            <person name="Volff J.N."/>
            <person name="Philippe H."/>
            <person name="Lenhard B."/>
            <person name="Roest Crollius H."/>
            <person name="Wincker P."/>
            <person name="Chourrout D."/>
        </authorList>
    </citation>
    <scope>NUCLEOTIDE SEQUENCE [LARGE SCALE GENOMIC DNA]</scope>
</reference>
<dbReference type="AlphaFoldDB" id="E4X7N6"/>
<evidence type="ECO:0000256" key="1">
    <source>
        <dbReference type="SAM" id="MobiDB-lite"/>
    </source>
</evidence>
<evidence type="ECO:0000313" key="3">
    <source>
        <dbReference type="Proteomes" id="UP000001307"/>
    </source>
</evidence>
<organism evidence="2">
    <name type="scientific">Oikopleura dioica</name>
    <name type="common">Tunicate</name>
    <dbReference type="NCBI Taxonomy" id="34765"/>
    <lineage>
        <taxon>Eukaryota</taxon>
        <taxon>Metazoa</taxon>
        <taxon>Chordata</taxon>
        <taxon>Tunicata</taxon>
        <taxon>Appendicularia</taxon>
        <taxon>Copelata</taxon>
        <taxon>Oikopleuridae</taxon>
        <taxon>Oikopleura</taxon>
    </lineage>
</organism>
<dbReference type="Proteomes" id="UP000001307">
    <property type="component" value="Unassembled WGS sequence"/>
</dbReference>
<dbReference type="Gene3D" id="1.10.287.110">
    <property type="entry name" value="DnaJ domain"/>
    <property type="match status" value="1"/>
</dbReference>
<keyword evidence="3" id="KW-1185">Reference proteome</keyword>
<dbReference type="EMBL" id="FN653028">
    <property type="protein sequence ID" value="CBY18709.1"/>
    <property type="molecule type" value="Genomic_DNA"/>
</dbReference>
<feature type="region of interest" description="Disordered" evidence="1">
    <location>
        <begin position="133"/>
        <end position="161"/>
    </location>
</feature>
<feature type="compositionally biased region" description="Basic and acidic residues" evidence="1">
    <location>
        <begin position="40"/>
        <end position="51"/>
    </location>
</feature>
<proteinExistence type="predicted"/>
<gene>
    <name evidence="2" type="ORF">GSOID_T00003575001</name>
</gene>
<protein>
    <submittedName>
        <fullName evidence="2">Uncharacterized protein</fullName>
    </submittedName>
</protein>
<dbReference type="InParanoid" id="E4X7N6"/>